<keyword evidence="2" id="KW-1185">Reference proteome</keyword>
<organism evidence="1 2">
    <name type="scientific">Aphis craccivora</name>
    <name type="common">Cowpea aphid</name>
    <dbReference type="NCBI Taxonomy" id="307492"/>
    <lineage>
        <taxon>Eukaryota</taxon>
        <taxon>Metazoa</taxon>
        <taxon>Ecdysozoa</taxon>
        <taxon>Arthropoda</taxon>
        <taxon>Hexapoda</taxon>
        <taxon>Insecta</taxon>
        <taxon>Pterygota</taxon>
        <taxon>Neoptera</taxon>
        <taxon>Paraneoptera</taxon>
        <taxon>Hemiptera</taxon>
        <taxon>Sternorrhyncha</taxon>
        <taxon>Aphidomorpha</taxon>
        <taxon>Aphidoidea</taxon>
        <taxon>Aphididae</taxon>
        <taxon>Aphidini</taxon>
        <taxon>Aphis</taxon>
        <taxon>Aphis</taxon>
    </lineage>
</organism>
<evidence type="ECO:0000313" key="2">
    <source>
        <dbReference type="Proteomes" id="UP000478052"/>
    </source>
</evidence>
<dbReference type="EMBL" id="VUJU01004256">
    <property type="protein sequence ID" value="KAF0754995.1"/>
    <property type="molecule type" value="Genomic_DNA"/>
</dbReference>
<keyword evidence="1" id="KW-0418">Kinase</keyword>
<dbReference type="Proteomes" id="UP000478052">
    <property type="component" value="Unassembled WGS sequence"/>
</dbReference>
<gene>
    <name evidence="1" type="ORF">FWK35_00025968</name>
</gene>
<accession>A0A6G0YFW1</accession>
<dbReference type="AlphaFoldDB" id="A0A6G0YFW1"/>
<comment type="caution">
    <text evidence="1">The sequence shown here is derived from an EMBL/GenBank/DDBJ whole genome shotgun (WGS) entry which is preliminary data.</text>
</comment>
<sequence length="153" mass="17565">MAKHSKIYTYNAKFREILTYGYGFSGYGVTNGAANTFLENLVSISEIDDYLNSTNPTLLVNNNELEKSNSYIETFLYRKCIDGPYESRALIKPRKSQKTFRLYVMLMNLGSNQLLSSKNKFVLKLNNYQEDCCEVTMSLKITTPIRPDLKNLV</sequence>
<dbReference type="GO" id="GO:0016301">
    <property type="term" value="F:kinase activity"/>
    <property type="evidence" value="ECO:0007669"/>
    <property type="project" value="UniProtKB-KW"/>
</dbReference>
<name>A0A6G0YFW1_APHCR</name>
<dbReference type="OrthoDB" id="10056847at2759"/>
<evidence type="ECO:0000313" key="1">
    <source>
        <dbReference type="EMBL" id="KAF0754995.1"/>
    </source>
</evidence>
<protein>
    <submittedName>
        <fullName evidence="1">Interferon-inducible double-stranded RNA-dependent protein kinase activator A</fullName>
    </submittedName>
</protein>
<reference evidence="1 2" key="1">
    <citation type="submission" date="2019-08" db="EMBL/GenBank/DDBJ databases">
        <title>Whole genome of Aphis craccivora.</title>
        <authorList>
            <person name="Voronova N.V."/>
            <person name="Shulinski R.S."/>
            <person name="Bandarenka Y.V."/>
            <person name="Zhorov D.G."/>
            <person name="Warner D."/>
        </authorList>
    </citation>
    <scope>NUCLEOTIDE SEQUENCE [LARGE SCALE GENOMIC DNA]</scope>
    <source>
        <strain evidence="1">180601</strain>
        <tissue evidence="1">Whole Body</tissue>
    </source>
</reference>
<keyword evidence="1" id="KW-0808">Transferase</keyword>
<proteinExistence type="predicted"/>